<dbReference type="EMBL" id="PXYH01000002">
    <property type="protein sequence ID" value="PSJ47138.1"/>
    <property type="molecule type" value="Genomic_DNA"/>
</dbReference>
<keyword evidence="2" id="KW-1185">Reference proteome</keyword>
<organism evidence="1 2">
    <name type="scientific">Zobellella taiwanensis</name>
    <dbReference type="NCBI Taxonomy" id="347535"/>
    <lineage>
        <taxon>Bacteria</taxon>
        <taxon>Pseudomonadati</taxon>
        <taxon>Pseudomonadota</taxon>
        <taxon>Gammaproteobacteria</taxon>
        <taxon>Aeromonadales</taxon>
        <taxon>Aeromonadaceae</taxon>
        <taxon>Zobellella</taxon>
    </lineage>
</organism>
<dbReference type="Proteomes" id="UP000242181">
    <property type="component" value="Unassembled WGS sequence"/>
</dbReference>
<dbReference type="RefSeq" id="WP_106452064.1">
    <property type="nucleotide sequence ID" value="NZ_PXYH01000002.1"/>
</dbReference>
<proteinExistence type="predicted"/>
<comment type="caution">
    <text evidence="1">The sequence shown here is derived from an EMBL/GenBank/DDBJ whole genome shotgun (WGS) entry which is preliminary data.</text>
</comment>
<name>A0A2P7RA80_9GAMM</name>
<evidence type="ECO:0000313" key="2">
    <source>
        <dbReference type="Proteomes" id="UP000242181"/>
    </source>
</evidence>
<protein>
    <submittedName>
        <fullName evidence="1">Uncharacterized protein</fullName>
    </submittedName>
</protein>
<evidence type="ECO:0000313" key="1">
    <source>
        <dbReference type="EMBL" id="PSJ47138.1"/>
    </source>
</evidence>
<accession>A0A2P7RA80</accession>
<sequence length="112" mass="12895">MAAESRCQAELDFYFELAQRLPGGHKHDGLFDIPNAVALEAIADTFQQMIKPLYVEKLKRDGNKRLVRYRDVLKKLKQTPFEFEIFSQKMKGALGREWPDPRVASVIFGLNP</sequence>
<reference evidence="1 2" key="1">
    <citation type="submission" date="2018-03" db="EMBL/GenBank/DDBJ databases">
        <title>The draft genome of Zobellella taiwanensis JCM 13381.</title>
        <authorList>
            <person name="Liu L."/>
            <person name="Li L."/>
            <person name="Wang T."/>
            <person name="Zhang X."/>
            <person name="Liang L."/>
        </authorList>
    </citation>
    <scope>NUCLEOTIDE SEQUENCE [LARGE SCALE GENOMIC DNA]</scope>
    <source>
        <strain evidence="1 2">JCM 13381</strain>
    </source>
</reference>
<gene>
    <name evidence="1" type="ORF">C7I36_01935</name>
</gene>
<dbReference type="AlphaFoldDB" id="A0A2P7RA80"/>